<keyword evidence="2" id="KW-0732">Signal</keyword>
<evidence type="ECO:0000259" key="3">
    <source>
        <dbReference type="SMART" id="SM00912"/>
    </source>
</evidence>
<comment type="caution">
    <text evidence="4">The sequence shown here is derived from an EMBL/GenBank/DDBJ whole genome shotgun (WGS) entry which is preliminary data.</text>
</comment>
<dbReference type="PANTHER" id="PTHR12338">
    <property type="entry name" value="AUTOTRANSPORTER"/>
    <property type="match status" value="1"/>
</dbReference>
<dbReference type="SUPFAM" id="SSF51126">
    <property type="entry name" value="Pectin lyase-like"/>
    <property type="match status" value="1"/>
</dbReference>
<dbReference type="SMART" id="SM00912">
    <property type="entry name" value="Haemagg_act"/>
    <property type="match status" value="1"/>
</dbReference>
<name>A0A370X0J6_9GAMM</name>
<dbReference type="PANTHER" id="PTHR12338:SF5">
    <property type="entry name" value="ANTIGEN 43-RELATED"/>
    <property type="match status" value="1"/>
</dbReference>
<dbReference type="NCBIfam" id="TIGR01901">
    <property type="entry name" value="adhes_NPXG"/>
    <property type="match status" value="1"/>
</dbReference>
<dbReference type="EMBL" id="QRBE01000005">
    <property type="protein sequence ID" value="RDS81725.1"/>
    <property type="molecule type" value="Genomic_DNA"/>
</dbReference>
<keyword evidence="5" id="KW-1185">Reference proteome</keyword>
<feature type="region of interest" description="Disordered" evidence="1">
    <location>
        <begin position="4063"/>
        <end position="4102"/>
    </location>
</feature>
<feature type="signal peptide" evidence="2">
    <location>
        <begin position="1"/>
        <end position="27"/>
    </location>
</feature>
<feature type="chain" id="PRO_5016664091" evidence="2">
    <location>
        <begin position="28"/>
        <end position="4102"/>
    </location>
</feature>
<dbReference type="OrthoDB" id="218680at2"/>
<dbReference type="Pfam" id="PF12545">
    <property type="entry name" value="DUF3739"/>
    <property type="match status" value="1"/>
</dbReference>
<evidence type="ECO:0000313" key="5">
    <source>
        <dbReference type="Proteomes" id="UP000254258"/>
    </source>
</evidence>
<gene>
    <name evidence="4" type="ORF">DWU98_10940</name>
</gene>
<sequence>MRTVTARHPLAYAIACVLAMAGMSAHAGTTQALSQGWLAQQASNRPATPAVGSSTSALSGITGQTPQQLLQEQQVQQSLANLARAAQAVAAQVAAQQSAQQTAQQQTSPVPNGLAPGGLVVAPGVAGNASLWQNASAPAQTTSNGQTTVQITQTAQKAILSWSSFNVGRTTTLYFNQSGGNQTNGSANNWIVLNRVTDPSGVPSQIFGQIKAEGTVYILNHNGILFGAGSQVNTQSLLASSLDLFSSDVNVSNSTFLTSGIQGGATQATPFLVDGVFTDGANHNVVVQQGASMTSGSQGFILLAAPNVSNAGSIVADDGEAILAAGVQFSDLSAGKQNAPLSVLDEQSSATTSYPGGTVTNTGLVQARRGQVSMLGYNVDQEGVALASTSISYPGSIDLNASDEGLGAGDFLRDGTLTLGPNSVTTVLPEKDGTTTTSTAAATAAFTPGSVSLTGGTVTFDAGSLVEAPNATLNVLANVIAAEAVNAGPTYGRIYVDNGAVIDVSGLADVELPMSALLVTIPRIGQNELADSPLLRNSFLYTQPNLVVDSTQSGVTADGLSWVGSPILNVSGYVQDIPRDITQMMTNGGSITFNGNQVIVRSGAQINLDGGYIAYQAGWITTPNLVAANGRIYNIADADPNQVYVGFAGDYEVADNRWGVTSNYSNPLLAGATRWDTGFAVGGNAGTLTIGAGTFALDGEVTAKAFPGRNQVANGTQPSGGTLSIPAGVLQQSVPTIEQIDPQFQASTPWQTVQNTEGGSAGTQLSADLVQQGGFSSLSVTNPSDIQETSGTVLSVLPGGSIQLTAPHIDVQGQLSAPSGSITLTSTGQPGSSQLANAIIVGDDAVLSARGLWVNDTGLPADNYVGDRYINGGSISLITDQTEPPNGGADQTGSILLQPGSLLDVSSGGYVNGSGVLQLTNGIPDGSGGNISLVTYAASGNYQFYGGTSGLTPPPKSIETASIQLGGTLRAYGFSGGGTLALQAADIQIGGNPANLALSNGLYLQPSFFAGQGFDTYALTSITDANIAPGTTLRISNDNLLPNEPALLAAPTGTDIYGISQVTDSSYIGIGQLAPYLRYVSQTSSGAGFSLSAGSYLDWLATPGVYSDGPIKYPGVTGSVTLGAGATIAADAGATVTLAGTQSTIVDGAIDAPGGTINVKTNALNSNITPVAISQVWLGSGANLNVAGVSLIDPLAAAAPGPAVGLGVSSRFTPYTGTVLNGGTVNMLSTGYLLTAQGSLINASGSADVYDLPSTAAGMSGTEAAYVPTPVWSNGGSIVFSAAAGLYADGNLLAAAGSASAEGGNLRIEGFANTFSVDPVATAIILQQSGSLIPAGLQPGGMVEPGGGSGVLHFALDRLHGSGITSLALGSDPTTTVFGYYPIPVGFAGNIDLSLGKSLSIYAQSLIALPAGSTALPSNASNTYIQGNGTVHITAPYVEIIGAQSPQPVAGDGTLLVNAGFIDLGDQINLEGWANATFSSSSDLRFYAPPNLEYSSSSTTPFTGTLFTTGNLSLQAAQIYPMSNYPFAVIANPSGLDDPQGKAWSTTLTILGNGASTAPLSAGGTLLLDADTIDQDGTVRAPSGTLIIGVSDTASTASALNTSSSYLVKTQNVQLGSGSITSVSLDGEVVPFGSTVDGEEWSYNGDPYATTPQLGAPPSKNITIAGANVSLDSGATIDISGGGDLQASEWVPGTGGTRDVLSQYETSYATSASGTQVPQYSDGRAIYAIIPGYAAPVAAQDAALENGAGTGPAAGQSVYLSGMPGLPAGYYVLLPAKYATLPGAYRVVQDTGSQDAVLGQNAVLPDGTLSVTGYFGNALDGAHNARTTTFLVQSSSVWQQYSQYQFSNANTYFANQASQAGTVAPALPMDAGHLILSATQQLQLSASLLGAPASGGRGSLVDIAAQYIQVTSPDSTPLAGYLQISADSLSSFDAGSLLLGGTRQLDSDGYQVTSVADSVVLSNDSAHPLQGPEILLVTDGNTGAQGIVLQSGSTLLASGSGSSDTTPLIFGSDASTSSSGSSAPAVSGDGALLRVSQNGMVDVTRNDVTSSAAAGDLTIDAGATVQGGHSLVMDTTGSTSVSPSAVFTAQDILANANQITFVGSDGATTNAGGLIIGPGTLNLLSGAQQVTLNSRGTIDFLGNVSIDLPQALNLNADAFASDGGQVSITAGTLGLGNSLGTGASTPVAGSGQLSLNAGELDFTSGHSALQGFGTVSATASQGMAGEGSGSLDFGAANVSLNTPVWLAQSGANTTLTTTGVFDVNSAAGTPLQNNAIGGALSLTGGSLTVATSVDASAGNLSLEATGGNLTIASGASLNTAGVNKTFYDTTTYAAGGNLKLVSDQGSVVVQQGATVDFAGAPLGGTAGGLTIQAAGQATLDGRFEGQAASGYQGGYFTLSSDGALDLDQLGQLTTNAGTTGGISISSGAGNLVLSAGQTLNAQDVYLAANGGTGTVNGANGVVEIDGTVNVSGAAAGEIELYGRNGVTLNGRLLAISSVPEQRGGIVEIGTTGTSDGSLNTQYGYENVQPGSAGVIQFGPNASINVSGGSPGAGGIVSLRAPLLANGDVPIIFSGTPAIIGASRVTIEPYAVWSTADNASDLTKHFDGLIDPDGWYQYAADGSVQMVPGTWTDASGNALPAPTDATTLQQYLSQDYFTPTTANAAHQTFYGYVNGDPSQGAGTLMSYVEQPGYTFGSRFAGISNAQIQPGIELINPEANVNGGDISVLTNWNLGAGTTDASGAIHLAYRYGATAASASGEAPILTIAALHSVIIDASITDGFYQQNDGATISAPAAVVSGGAGQLYANALAAYNNVFNYLENGAFYSGDQLWDLGSPDSIGYFTVNGYVYLDQIQDPYYQAIQAPLANQSAAYYQNYMGYINEIGVGTNWSLAFNYGDLASYLPYAPTQRVAPNPGSYVQYSSYVTAYYNWLTANFSNTNAYTETPSPLLQPLASEAASNYTNYSSDYQTYLSGFTNYYTYVSTEVGSVYSGGSQLFYAPYMPYATPLQAAGGTADNSPSNMPSLGNPVSLASATLLGGSSTTYRFVAGANFTAVDPLSVTNTDTGNVTLDGNFSVQYTAMGGNGKTLELPTTIRTGTGSIDIAASGDIDWLDQTAPATVYTAGAPAAGTAAGTQVAVSNAAVGSNAAGATGQEADALVTGLVNPNNAGDIVLSAKGNITGIEQMYDTSGSVTGVAGTYDGQLWSQWMQTGNAVNGSSSSINFANFDQGVMSVGGNVTVTAGGNISDLSVSLPTTWYVNPGGTSITTVGGGNLAVMAGGNILSGSYFVAKGEGSLVAGGQIGSDFTFNSALSPTDPVTTPVATILGAQDTQWQVSASGGVNLGGVYDPSYGYGYTLSPSGHMDGQSYSTSSALNVTAGSGDVSLGSLSAPAQLFGYVPGAILPASVNLAALNGNVNILSAGGLYPSATGELSVLAADSVTFAQLNDSLENQGGQFGKSFGLIDASQALLPSPLSPYGGLDSSEYAQLFITSYMDNGISPANSFVPSVVHQPSSLHANDNDPVRIYALSGNIVDGVNAPNGISIQQLILEPDKPALIYAGGDIVNLSLIGQQVHDSDITRIAAGGDIYDTQYAPLTVANFTPAGYDYQLTPSILLGGVGNLLISAGRNIGPLTNEQDLANYGGTSSGAQQTGIETVGNLINPYLPHDGANIDVLYGVAPGITTSTFLSQYALSNPNGVDGFGSLMPDLVTFMQQWQEGQAIDTGFQQNQTTVVLTPQQAQSAFQQLPSYAQELFAQQEFFKLLAQVDSDYNDPSSPYYHQYARGYAAIESLFPSSLGYTNNGSGAGGVNGEANTVDTGDLDIRSSTIQTQQGGNISILGPGGQALVGSVDAPQVITNGQGNVIAGPNSMGILTLEQGSIDIFTDRSVLLAQSRIFTEQGGDMVIWSSNGDINAGQGAKTTDVLPAPTYICTPDAYCIVDARGEVSGAGIATLQTIPGAARGSVYLVAPRGTVDAGDAGIRVSGNLVVAAAQVANADNIQVQGQKIGVPVAQSVNVGALTTAAAAAGAVSKVAQDMANQQQNDALGKQPSIISVQVLGFGDSSTSIQGNGSGYDPNSPVQILGAGPLSEARKRALTDAERRQLSE</sequence>
<dbReference type="Gene3D" id="2.160.20.10">
    <property type="entry name" value="Single-stranded right-handed beta-helix, Pectin lyase-like"/>
    <property type="match status" value="2"/>
</dbReference>
<dbReference type="InterPro" id="IPR012334">
    <property type="entry name" value="Pectin_lyas_fold"/>
</dbReference>
<reference evidence="4 5" key="1">
    <citation type="submission" date="2018-07" db="EMBL/GenBank/DDBJ databases">
        <title>Dyella monticola sp. nov. and Dyella psychrodurans sp. nov. isolated from monsoon evergreen broad-leaved forest soil of Dinghu Mountain, China.</title>
        <authorList>
            <person name="Gao Z."/>
            <person name="Qiu L."/>
        </authorList>
    </citation>
    <scope>NUCLEOTIDE SEQUENCE [LARGE SCALE GENOMIC DNA]</scope>
    <source>
        <strain evidence="4 5">4G-K06</strain>
    </source>
</reference>
<dbReference type="RefSeq" id="WP_115495593.1">
    <property type="nucleotide sequence ID" value="NZ_QRBE01000005.1"/>
</dbReference>
<evidence type="ECO:0000256" key="2">
    <source>
        <dbReference type="SAM" id="SignalP"/>
    </source>
</evidence>
<dbReference type="InterPro" id="IPR011050">
    <property type="entry name" value="Pectin_lyase_fold/virulence"/>
</dbReference>
<feature type="compositionally biased region" description="Basic and acidic residues" evidence="1">
    <location>
        <begin position="4086"/>
        <end position="4102"/>
    </location>
</feature>
<feature type="domain" description="Filamentous haemagglutinin FhaB/tRNA nuclease CdiA-like TPS" evidence="3">
    <location>
        <begin position="115"/>
        <end position="248"/>
    </location>
</feature>
<proteinExistence type="predicted"/>
<dbReference type="InterPro" id="IPR050909">
    <property type="entry name" value="Bact_Autotransporter_VF"/>
</dbReference>
<protein>
    <submittedName>
        <fullName evidence="4">Filamentous hemagglutinin N-terminal domain-containing protein</fullName>
    </submittedName>
</protein>
<dbReference type="InterPro" id="IPR008638">
    <property type="entry name" value="FhaB/CdiA-like_TPS"/>
</dbReference>
<evidence type="ECO:0000256" key="1">
    <source>
        <dbReference type="SAM" id="MobiDB-lite"/>
    </source>
</evidence>
<evidence type="ECO:0000313" key="4">
    <source>
        <dbReference type="EMBL" id="RDS81725.1"/>
    </source>
</evidence>
<accession>A0A370X0J6</accession>
<organism evidence="4 5">
    <name type="scientific">Dyella monticola</name>
    <dbReference type="NCBI Taxonomy" id="1927958"/>
    <lineage>
        <taxon>Bacteria</taxon>
        <taxon>Pseudomonadati</taxon>
        <taxon>Pseudomonadota</taxon>
        <taxon>Gammaproteobacteria</taxon>
        <taxon>Lysobacterales</taxon>
        <taxon>Rhodanobacteraceae</taxon>
        <taxon>Dyella</taxon>
    </lineage>
</organism>
<dbReference type="Proteomes" id="UP000254258">
    <property type="component" value="Unassembled WGS sequence"/>
</dbReference>
<dbReference type="InterPro" id="IPR021026">
    <property type="entry name" value="Filamn_hemagglutn_DUF3739"/>
</dbReference>